<dbReference type="InterPro" id="IPR039448">
    <property type="entry name" value="Beta_helix"/>
</dbReference>
<name>A0A3A6TKW2_9GAMM</name>
<sequence length="493" mass="55145">MKYLLLILSVLAGLSRAETVEMLPPQPLAQSIMAPSLPDISMYNLQWVKNKRPKLDSPPTIALEKIYDINAFQEFSKGIRAIEWVKRQTTYPQAIVIKYGVATLDDLVKQVDGKYFQRLADGVYISRLPIIISSKATLIISKDTNADKLLLSQTKGAFILNAGNVFFIETQIIGWDEHRNAPAFFKHKKSFRPFITGQGLSNTHLVASTFKHLGYFQSKSYGVLLTSVPKKHSDAVHDNPNGWFIDNFFEDIYYGFYSYEAEDTVIVGNTYFDNIVYGIDPHDYSKRLVIANNTTHKTRQLHGIIVSRGVEDSWIFNNKSFDNNGNGVVLDRQSKNNVIAYNHSYNNKGDGITLFESPDALIYGNVIHNNGKHGIRIRNSQHVTSAKNIIKGNGQLGVYIYTADPNGKERGLVLDPYVKKASYASIHDQFIHNKSGALGSDKLYPLVVSGAFLRVSSDKSGAMFTGGYAPFNQKILKAIEKDNKAVAFVKKGE</sequence>
<dbReference type="InterPro" id="IPR012334">
    <property type="entry name" value="Pectin_lyas_fold"/>
</dbReference>
<dbReference type="PANTHER" id="PTHR22990">
    <property type="entry name" value="F-BOX ONLY PROTEIN"/>
    <property type="match status" value="1"/>
</dbReference>
<protein>
    <submittedName>
        <fullName evidence="3">Right-handed parallel beta-helix repeat-containing protein</fullName>
    </submittedName>
</protein>
<evidence type="ECO:0000313" key="4">
    <source>
        <dbReference type="Proteomes" id="UP000273022"/>
    </source>
</evidence>
<dbReference type="InterPro" id="IPR051550">
    <property type="entry name" value="SCF-Subunits/Alg-Epimerases"/>
</dbReference>
<reference evidence="3 4" key="1">
    <citation type="submission" date="2018-09" db="EMBL/GenBank/DDBJ databases">
        <title>Phylogeny of the Shewanellaceae, and recommendation for two new genera, Pseudoshewanella and Parashewanella.</title>
        <authorList>
            <person name="Wang G."/>
        </authorList>
    </citation>
    <scope>NUCLEOTIDE SEQUENCE [LARGE SCALE GENOMIC DNA]</scope>
    <source>
        <strain evidence="3 4">KCTC 22492</strain>
    </source>
</reference>
<dbReference type="SMR" id="A0A3A6TKW2"/>
<dbReference type="PANTHER" id="PTHR22990:SF15">
    <property type="entry name" value="F-BOX ONLY PROTEIN 10"/>
    <property type="match status" value="1"/>
</dbReference>
<organism evidence="3 4">
    <name type="scientific">Parashewanella spongiae</name>
    <dbReference type="NCBI Taxonomy" id="342950"/>
    <lineage>
        <taxon>Bacteria</taxon>
        <taxon>Pseudomonadati</taxon>
        <taxon>Pseudomonadota</taxon>
        <taxon>Gammaproteobacteria</taxon>
        <taxon>Alteromonadales</taxon>
        <taxon>Shewanellaceae</taxon>
        <taxon>Parashewanella</taxon>
    </lineage>
</organism>
<dbReference type="InterPro" id="IPR011050">
    <property type="entry name" value="Pectin_lyase_fold/virulence"/>
</dbReference>
<accession>A0A3A6TKW2</accession>
<dbReference type="SUPFAM" id="SSF51126">
    <property type="entry name" value="Pectin lyase-like"/>
    <property type="match status" value="1"/>
</dbReference>
<proteinExistence type="predicted"/>
<gene>
    <name evidence="3" type="ORF">D5R81_13715</name>
</gene>
<dbReference type="OrthoDB" id="6189730at2"/>
<keyword evidence="4" id="KW-1185">Reference proteome</keyword>
<dbReference type="RefSeq" id="WP_121854207.1">
    <property type="nucleotide sequence ID" value="NZ_CP037952.1"/>
</dbReference>
<dbReference type="SMART" id="SM00710">
    <property type="entry name" value="PbH1"/>
    <property type="match status" value="6"/>
</dbReference>
<evidence type="ECO:0000313" key="3">
    <source>
        <dbReference type="EMBL" id="RJY10959.1"/>
    </source>
</evidence>
<dbReference type="Pfam" id="PF13229">
    <property type="entry name" value="Beta_helix"/>
    <property type="match status" value="1"/>
</dbReference>
<feature type="domain" description="Right handed beta helix" evidence="2">
    <location>
        <begin position="285"/>
        <end position="404"/>
    </location>
</feature>
<dbReference type="EMBL" id="QYYH01000091">
    <property type="protein sequence ID" value="RJY10959.1"/>
    <property type="molecule type" value="Genomic_DNA"/>
</dbReference>
<dbReference type="InterPro" id="IPR006626">
    <property type="entry name" value="PbH1"/>
</dbReference>
<keyword evidence="1" id="KW-0677">Repeat</keyword>
<evidence type="ECO:0000256" key="1">
    <source>
        <dbReference type="ARBA" id="ARBA00022737"/>
    </source>
</evidence>
<comment type="caution">
    <text evidence="3">The sequence shown here is derived from an EMBL/GenBank/DDBJ whole genome shotgun (WGS) entry which is preliminary data.</text>
</comment>
<evidence type="ECO:0000259" key="2">
    <source>
        <dbReference type="Pfam" id="PF13229"/>
    </source>
</evidence>
<dbReference type="Gene3D" id="2.160.20.10">
    <property type="entry name" value="Single-stranded right-handed beta-helix, Pectin lyase-like"/>
    <property type="match status" value="1"/>
</dbReference>
<dbReference type="AlphaFoldDB" id="A0A3A6TKW2"/>
<dbReference type="Proteomes" id="UP000273022">
    <property type="component" value="Unassembled WGS sequence"/>
</dbReference>